<evidence type="ECO:0000256" key="1">
    <source>
        <dbReference type="SAM" id="MobiDB-lite"/>
    </source>
</evidence>
<keyword evidence="2" id="KW-1185">Reference proteome</keyword>
<accession>A0A6P7J9F3</accession>
<feature type="region of interest" description="Disordered" evidence="1">
    <location>
        <begin position="1"/>
        <end position="47"/>
    </location>
</feature>
<gene>
    <name evidence="3" type="primary">LOC114443106</name>
</gene>
<dbReference type="Proteomes" id="UP000515145">
    <property type="component" value="Chromosome 1"/>
</dbReference>
<evidence type="ECO:0000313" key="2">
    <source>
        <dbReference type="Proteomes" id="UP000515145"/>
    </source>
</evidence>
<dbReference type="GeneID" id="114443106"/>
<proteinExistence type="predicted"/>
<reference evidence="3" key="1">
    <citation type="submission" date="2025-08" db="UniProtKB">
        <authorList>
            <consortium name="RefSeq"/>
        </authorList>
    </citation>
    <scope>IDENTIFICATION</scope>
</reference>
<sequence>MGPDTVTKTESPEESPGKYVVKTESESDSYDATAAAEPENSIKPESNISDKCYPCSICAKAAAMGPDTVTKTESPEEIPSAGPPDWPFHDRPCPLSDWFLPLEKWCLGCGPLNDWSLAVADLCFIVSSFASN</sequence>
<name>A0A6P7J9F3_9TELE</name>
<evidence type="ECO:0000313" key="3">
    <source>
        <dbReference type="RefSeq" id="XP_028272841.1"/>
    </source>
</evidence>
<organism evidence="2 3">
    <name type="scientific">Parambassis ranga</name>
    <name type="common">Indian glassy fish</name>
    <dbReference type="NCBI Taxonomy" id="210632"/>
    <lineage>
        <taxon>Eukaryota</taxon>
        <taxon>Metazoa</taxon>
        <taxon>Chordata</taxon>
        <taxon>Craniata</taxon>
        <taxon>Vertebrata</taxon>
        <taxon>Euteleostomi</taxon>
        <taxon>Actinopterygii</taxon>
        <taxon>Neopterygii</taxon>
        <taxon>Teleostei</taxon>
        <taxon>Neoteleostei</taxon>
        <taxon>Acanthomorphata</taxon>
        <taxon>Ovalentaria</taxon>
        <taxon>Ambassidae</taxon>
        <taxon>Parambassis</taxon>
    </lineage>
</organism>
<dbReference type="AlphaFoldDB" id="A0A6P7J9F3"/>
<dbReference type="RefSeq" id="XP_028272841.1">
    <property type="nucleotide sequence ID" value="XM_028417040.1"/>
</dbReference>
<protein>
    <submittedName>
        <fullName evidence="3">Uncharacterized protein LOC114443106 isoform X3</fullName>
    </submittedName>
</protein>